<evidence type="ECO:0000313" key="12">
    <source>
        <dbReference type="Proteomes" id="UP000014760"/>
    </source>
</evidence>
<dbReference type="Proteomes" id="UP000014760">
    <property type="component" value="Unassembled WGS sequence"/>
</dbReference>
<feature type="compositionally biased region" description="Low complexity" evidence="8">
    <location>
        <begin position="469"/>
        <end position="479"/>
    </location>
</feature>
<keyword evidence="7" id="KW-0175">Coiled coil</keyword>
<keyword evidence="5" id="KW-0804">Transcription</keyword>
<dbReference type="PANTHER" id="PTHR10417:SF4">
    <property type="entry name" value="SAND DOMAIN-CONTAINING PROTEIN-RELATED"/>
    <property type="match status" value="1"/>
</dbReference>
<feature type="compositionally biased region" description="Polar residues" evidence="8">
    <location>
        <begin position="1"/>
        <end position="17"/>
    </location>
</feature>
<dbReference type="PROSITE" id="PS50864">
    <property type="entry name" value="SAND"/>
    <property type="match status" value="1"/>
</dbReference>
<dbReference type="Pfam" id="PF25892">
    <property type="entry name" value="Spe-44"/>
    <property type="match status" value="1"/>
</dbReference>
<dbReference type="PANTHER" id="PTHR10417">
    <property type="entry name" value="GLUCOCORTICOID MODULATORY ELEMENT-BINDING PROTEIN"/>
    <property type="match status" value="1"/>
</dbReference>
<dbReference type="HOGENOM" id="CLU_535572_0_0_1"/>
<evidence type="ECO:0000256" key="4">
    <source>
        <dbReference type="ARBA" id="ARBA00023125"/>
    </source>
</evidence>
<dbReference type="OrthoDB" id="5792412at2759"/>
<keyword evidence="3" id="KW-0805">Transcription regulation</keyword>
<keyword evidence="1" id="KW-0479">Metal-binding</keyword>
<keyword evidence="4" id="KW-0238">DNA-binding</keyword>
<feature type="coiled-coil region" evidence="7">
    <location>
        <begin position="417"/>
        <end position="451"/>
    </location>
</feature>
<dbReference type="InterPro" id="IPR010919">
    <property type="entry name" value="SAND-like_dom_sf"/>
</dbReference>
<evidence type="ECO:0000313" key="11">
    <source>
        <dbReference type="EnsemblMetazoa" id="CapteP228077"/>
    </source>
</evidence>
<feature type="compositionally biased region" description="Pro residues" evidence="8">
    <location>
        <begin position="480"/>
        <end position="500"/>
    </location>
</feature>
<protein>
    <recommendedName>
        <fullName evidence="9">SAND domain-containing protein</fullName>
    </recommendedName>
</protein>
<proteinExistence type="predicted"/>
<feature type="region of interest" description="Disordered" evidence="8">
    <location>
        <begin position="136"/>
        <end position="170"/>
    </location>
</feature>
<dbReference type="InterPro" id="IPR059099">
    <property type="entry name" value="GMEB1/2/Spe-44_dom"/>
</dbReference>
<name>R7US74_CAPTE</name>
<evidence type="ECO:0000256" key="1">
    <source>
        <dbReference type="ARBA" id="ARBA00022723"/>
    </source>
</evidence>
<dbReference type="Pfam" id="PF01342">
    <property type="entry name" value="SAND"/>
    <property type="match status" value="1"/>
</dbReference>
<feature type="domain" description="SAND" evidence="9">
    <location>
        <begin position="16"/>
        <end position="103"/>
    </location>
</feature>
<evidence type="ECO:0000256" key="5">
    <source>
        <dbReference type="ARBA" id="ARBA00023163"/>
    </source>
</evidence>
<dbReference type="EnsemblMetazoa" id="CapteT228077">
    <property type="protein sequence ID" value="CapteP228077"/>
    <property type="gene ID" value="CapteG228077"/>
</dbReference>
<reference evidence="10 12" key="2">
    <citation type="journal article" date="2013" name="Nature">
        <title>Insights into bilaterian evolution from three spiralian genomes.</title>
        <authorList>
            <person name="Simakov O."/>
            <person name="Marletaz F."/>
            <person name="Cho S.J."/>
            <person name="Edsinger-Gonzales E."/>
            <person name="Havlak P."/>
            <person name="Hellsten U."/>
            <person name="Kuo D.H."/>
            <person name="Larsson T."/>
            <person name="Lv J."/>
            <person name="Arendt D."/>
            <person name="Savage R."/>
            <person name="Osoegawa K."/>
            <person name="de Jong P."/>
            <person name="Grimwood J."/>
            <person name="Chapman J.A."/>
            <person name="Shapiro H."/>
            <person name="Aerts A."/>
            <person name="Otillar R.P."/>
            <person name="Terry A.Y."/>
            <person name="Boore J.L."/>
            <person name="Grigoriev I.V."/>
            <person name="Lindberg D.R."/>
            <person name="Seaver E.C."/>
            <person name="Weisblat D.A."/>
            <person name="Putnam N.H."/>
            <person name="Rokhsar D.S."/>
        </authorList>
    </citation>
    <scope>NUCLEOTIDE SEQUENCE</scope>
    <source>
        <strain evidence="10 12">I ESC-2004</strain>
    </source>
</reference>
<evidence type="ECO:0000256" key="6">
    <source>
        <dbReference type="ARBA" id="ARBA00023242"/>
    </source>
</evidence>
<accession>R7US74</accession>
<evidence type="ECO:0000313" key="10">
    <source>
        <dbReference type="EMBL" id="ELU08988.1"/>
    </source>
</evidence>
<feature type="region of interest" description="Disordered" evidence="8">
    <location>
        <begin position="1"/>
        <end position="25"/>
    </location>
</feature>
<dbReference type="SUPFAM" id="SSF63763">
    <property type="entry name" value="SAND domain-like"/>
    <property type="match status" value="1"/>
</dbReference>
<evidence type="ECO:0000256" key="3">
    <source>
        <dbReference type="ARBA" id="ARBA00023015"/>
    </source>
</evidence>
<dbReference type="SMART" id="SM00258">
    <property type="entry name" value="SAND"/>
    <property type="match status" value="1"/>
</dbReference>
<reference evidence="11" key="3">
    <citation type="submission" date="2015-06" db="UniProtKB">
        <authorList>
            <consortium name="EnsemblMetazoa"/>
        </authorList>
    </citation>
    <scope>IDENTIFICATION</scope>
</reference>
<dbReference type="Gene3D" id="3.10.390.10">
    <property type="entry name" value="SAND domain-like"/>
    <property type="match status" value="1"/>
</dbReference>
<keyword evidence="2" id="KW-0862">Zinc</keyword>
<dbReference type="STRING" id="283909.R7US74"/>
<feature type="region of interest" description="Disordered" evidence="8">
    <location>
        <begin position="461"/>
        <end position="509"/>
    </location>
</feature>
<dbReference type="EMBL" id="AMQN01006555">
    <property type="status" value="NOT_ANNOTATED_CDS"/>
    <property type="molecule type" value="Genomic_DNA"/>
</dbReference>
<organism evidence="10">
    <name type="scientific">Capitella teleta</name>
    <name type="common">Polychaete worm</name>
    <dbReference type="NCBI Taxonomy" id="283909"/>
    <lineage>
        <taxon>Eukaryota</taxon>
        <taxon>Metazoa</taxon>
        <taxon>Spiralia</taxon>
        <taxon>Lophotrochozoa</taxon>
        <taxon>Annelida</taxon>
        <taxon>Polychaeta</taxon>
        <taxon>Sedentaria</taxon>
        <taxon>Scolecida</taxon>
        <taxon>Capitellidae</taxon>
        <taxon>Capitella</taxon>
    </lineage>
</organism>
<keyword evidence="6" id="KW-0539">Nucleus</keyword>
<dbReference type="AlphaFoldDB" id="R7US74"/>
<dbReference type="GO" id="GO:0046872">
    <property type="term" value="F:metal ion binding"/>
    <property type="evidence" value="ECO:0007669"/>
    <property type="project" value="UniProtKB-KW"/>
</dbReference>
<gene>
    <name evidence="10" type="ORF">CAPTEDRAFT_228077</name>
</gene>
<dbReference type="InterPro" id="IPR000770">
    <property type="entry name" value="SAND_dom"/>
</dbReference>
<evidence type="ECO:0000256" key="7">
    <source>
        <dbReference type="SAM" id="Coils"/>
    </source>
</evidence>
<dbReference type="GO" id="GO:0003677">
    <property type="term" value="F:DNA binding"/>
    <property type="evidence" value="ECO:0007669"/>
    <property type="project" value="UniProtKB-KW"/>
</dbReference>
<sequence length="509" mass="56245">MASDTSPRESSAGSPGSTVAMGQPPEPGEVLHIKCGQVVAKLHMDRFICPGIHQECIEVEDGVFVTPKTFAVMGEKEKLKDWKNAIRLNGRSIRKLMEIGDLEFSRHNEICTGRCASRNIGTSKYDLKIEQLKNNQELDMSPASATPTPPLSKHKSRRKKRIPQSLSQSSGDLASLRTLLSGPLLNEPGFTALREAQGEEVSPSATCFRNQPVFPSAVMVPANQAIKVEPTSHIDDDDSNSLKGYDDDAKPPVSFINRLIERHSFGSKNGNIHKSDYLRRDMPFLMNGGSLISANNHHNDSDPESLVGSVAFTPGEHPAVSMNKDVLEAIKFASDLPDTDSLLDGEMSADSVTFWQNILDLGLMDSFFKEIKRELDCLKHDFVAQHRANQKNAQQLSNIVSELGLMTKLKWRLAQAKSQTEREKEDLSNHIELLKKHVAESEQKQRELKRKSECFETLIDLGRAKRRASSTPNSVLSSTSPPPPPPPPPAPQPIHPPPAPQEEEDEDPA</sequence>
<evidence type="ECO:0000256" key="2">
    <source>
        <dbReference type="ARBA" id="ARBA00022833"/>
    </source>
</evidence>
<evidence type="ECO:0000259" key="9">
    <source>
        <dbReference type="PROSITE" id="PS50864"/>
    </source>
</evidence>
<evidence type="ECO:0000256" key="8">
    <source>
        <dbReference type="SAM" id="MobiDB-lite"/>
    </source>
</evidence>
<dbReference type="OMA" id="CIELEDH"/>
<dbReference type="EMBL" id="KB298648">
    <property type="protein sequence ID" value="ELU08988.1"/>
    <property type="molecule type" value="Genomic_DNA"/>
</dbReference>
<keyword evidence="12" id="KW-1185">Reference proteome</keyword>
<reference evidence="12" key="1">
    <citation type="submission" date="2012-12" db="EMBL/GenBank/DDBJ databases">
        <authorList>
            <person name="Hellsten U."/>
            <person name="Grimwood J."/>
            <person name="Chapman J.A."/>
            <person name="Shapiro H."/>
            <person name="Aerts A."/>
            <person name="Otillar R.P."/>
            <person name="Terry A.Y."/>
            <person name="Boore J.L."/>
            <person name="Simakov O."/>
            <person name="Marletaz F."/>
            <person name="Cho S.-J."/>
            <person name="Edsinger-Gonzales E."/>
            <person name="Havlak P."/>
            <person name="Kuo D.-H."/>
            <person name="Larsson T."/>
            <person name="Lv J."/>
            <person name="Arendt D."/>
            <person name="Savage R."/>
            <person name="Osoegawa K."/>
            <person name="de Jong P."/>
            <person name="Lindberg D.R."/>
            <person name="Seaver E.C."/>
            <person name="Weisblat D.A."/>
            <person name="Putnam N.H."/>
            <person name="Grigoriev I.V."/>
            <person name="Rokhsar D.S."/>
        </authorList>
    </citation>
    <scope>NUCLEOTIDE SEQUENCE</scope>
    <source>
        <strain evidence="12">I ESC-2004</strain>
    </source>
</reference>
<feature type="compositionally biased region" description="Basic residues" evidence="8">
    <location>
        <begin position="152"/>
        <end position="162"/>
    </location>
</feature>